<comment type="caution">
    <text evidence="2">The sequence shown here is derived from an EMBL/GenBank/DDBJ whole genome shotgun (WGS) entry which is preliminary data.</text>
</comment>
<organism evidence="2 3">
    <name type="scientific">Lachnoclostridium phytofermentans</name>
    <dbReference type="NCBI Taxonomy" id="66219"/>
    <lineage>
        <taxon>Bacteria</taxon>
        <taxon>Bacillati</taxon>
        <taxon>Bacillota</taxon>
        <taxon>Clostridia</taxon>
        <taxon>Lachnospirales</taxon>
        <taxon>Lachnospiraceae</taxon>
    </lineage>
</organism>
<dbReference type="InterPro" id="IPR008964">
    <property type="entry name" value="Invasin/intimin_cell_adhesion"/>
</dbReference>
<reference evidence="2 3" key="1">
    <citation type="journal article" date="2018" name="Nat. Biotechnol.">
        <title>A standardized bacterial taxonomy based on genome phylogeny substantially revises the tree of life.</title>
        <authorList>
            <person name="Parks D.H."/>
            <person name="Chuvochina M."/>
            <person name="Waite D.W."/>
            <person name="Rinke C."/>
            <person name="Skarshewski A."/>
            <person name="Chaumeil P.A."/>
            <person name="Hugenholtz P."/>
        </authorList>
    </citation>
    <scope>NUCLEOTIDE SEQUENCE [LARGE SCALE GENOMIC DNA]</scope>
    <source>
        <strain evidence="2">UBA11728</strain>
    </source>
</reference>
<feature type="domain" description="BIG2" evidence="1">
    <location>
        <begin position="33"/>
        <end position="105"/>
    </location>
</feature>
<accession>A0A3D2X635</accession>
<sequence length="392" mass="44811">MKIVKNYKRACFLLVFILLVLASLFAPIMVYTQASSIKINKNTINLDIGETFQLKITGTKSKAKWSTNNKSIVTVSSDGVVTGIKNGFAEITAEINNKKLKCLVTVHKPQLERNSIILGLDGEFSLKICYLPIKYKDSKITWKSANTNIATVDENGVVTGKSFGNTKINVSFENYSFSCIVHVDPSKKNIMDAVDNFGYEYGEYENVISCILTNNSRIDLYFEYKLAFYDENDKIVSVSNKFQTNLFGNDSKVLTFEKTNKSYKSYKIIIESIFFNYNGLKSKLTEKNSVDVVVEKTPYSYVYYNDMKRIDDSIELFNLHVNNNSNDRLCVEAYVVYYKDKKIVAIDNFWNQTNIDVGSSILENPKSLFLNFEKISIPVYDDYKVVYNARSY</sequence>
<dbReference type="InterPro" id="IPR003343">
    <property type="entry name" value="Big_2"/>
</dbReference>
<dbReference type="SMART" id="SM00635">
    <property type="entry name" value="BID_2"/>
    <property type="match status" value="2"/>
</dbReference>
<feature type="domain" description="BIG2" evidence="1">
    <location>
        <begin position="106"/>
        <end position="182"/>
    </location>
</feature>
<evidence type="ECO:0000313" key="2">
    <source>
        <dbReference type="EMBL" id="HCL02436.1"/>
    </source>
</evidence>
<dbReference type="Proteomes" id="UP000262969">
    <property type="component" value="Unassembled WGS sequence"/>
</dbReference>
<proteinExistence type="predicted"/>
<gene>
    <name evidence="2" type="ORF">DHW61_08475</name>
</gene>
<dbReference type="Pfam" id="PF02368">
    <property type="entry name" value="Big_2"/>
    <property type="match status" value="2"/>
</dbReference>
<evidence type="ECO:0000259" key="1">
    <source>
        <dbReference type="SMART" id="SM00635"/>
    </source>
</evidence>
<evidence type="ECO:0000313" key="3">
    <source>
        <dbReference type="Proteomes" id="UP000262969"/>
    </source>
</evidence>
<name>A0A3D2X635_9FIRM</name>
<dbReference type="AlphaFoldDB" id="A0A3D2X635"/>
<dbReference type="EMBL" id="DPVV01000278">
    <property type="protein sequence ID" value="HCL02436.1"/>
    <property type="molecule type" value="Genomic_DNA"/>
</dbReference>
<protein>
    <recommendedName>
        <fullName evidence="1">BIG2 domain-containing protein</fullName>
    </recommendedName>
</protein>
<dbReference type="SUPFAM" id="SSF49373">
    <property type="entry name" value="Invasin/intimin cell-adhesion fragments"/>
    <property type="match status" value="2"/>
</dbReference>
<dbReference type="Gene3D" id="2.60.40.1080">
    <property type="match status" value="2"/>
</dbReference>